<gene>
    <name evidence="2" type="ORF">BVRB_019700</name>
</gene>
<feature type="non-terminal residue" evidence="2">
    <location>
        <position position="1"/>
    </location>
</feature>
<sequence length="110" mass="12189">NKATSRTFLVLNEIELRISSHNFVTESHTRGNLQSGSWRRPRRGNGHPGRSSRTRFSEIAQRRPQCCGLAGLKDSGISISGISILISGLEPFSESVMLDFDGDQSRNRST</sequence>
<dbReference type="EMBL" id="KQ130258">
    <property type="protein sequence ID" value="KMS64495.1"/>
    <property type="molecule type" value="Genomic_DNA"/>
</dbReference>
<evidence type="ECO:0000256" key="1">
    <source>
        <dbReference type="SAM" id="MobiDB-lite"/>
    </source>
</evidence>
<reference evidence="2 3" key="1">
    <citation type="journal article" date="2014" name="Nature">
        <title>The genome of the recently domesticated crop plant sugar beet (Beta vulgaris).</title>
        <authorList>
            <person name="Dohm J.C."/>
            <person name="Minoche A.E."/>
            <person name="Holtgrawe D."/>
            <person name="Capella-Gutierrez S."/>
            <person name="Zakrzewski F."/>
            <person name="Tafer H."/>
            <person name="Rupp O."/>
            <person name="Sorensen T.R."/>
            <person name="Stracke R."/>
            <person name="Reinhardt R."/>
            <person name="Goesmann A."/>
            <person name="Kraft T."/>
            <person name="Schulz B."/>
            <person name="Stadler P.F."/>
            <person name="Schmidt T."/>
            <person name="Gabaldon T."/>
            <person name="Lehrach H."/>
            <person name="Weisshaar B."/>
            <person name="Himmelbauer H."/>
        </authorList>
    </citation>
    <scope>NUCLEOTIDE SEQUENCE [LARGE SCALE GENOMIC DNA]</scope>
    <source>
        <tissue evidence="2">Taproot</tissue>
    </source>
</reference>
<name>A0A0J8BF61_BETVV</name>
<accession>A0A0J8BF61</accession>
<evidence type="ECO:0000313" key="2">
    <source>
        <dbReference type="EMBL" id="KMS64495.1"/>
    </source>
</evidence>
<feature type="compositionally biased region" description="Polar residues" evidence="1">
    <location>
        <begin position="27"/>
        <end position="37"/>
    </location>
</feature>
<organism evidence="2 3">
    <name type="scientific">Beta vulgaris subsp. vulgaris</name>
    <name type="common">Beet</name>
    <dbReference type="NCBI Taxonomy" id="3555"/>
    <lineage>
        <taxon>Eukaryota</taxon>
        <taxon>Viridiplantae</taxon>
        <taxon>Streptophyta</taxon>
        <taxon>Embryophyta</taxon>
        <taxon>Tracheophyta</taxon>
        <taxon>Spermatophyta</taxon>
        <taxon>Magnoliopsida</taxon>
        <taxon>eudicotyledons</taxon>
        <taxon>Gunneridae</taxon>
        <taxon>Pentapetalae</taxon>
        <taxon>Caryophyllales</taxon>
        <taxon>Chenopodiaceae</taxon>
        <taxon>Betoideae</taxon>
        <taxon>Beta</taxon>
    </lineage>
</organism>
<evidence type="ECO:0000313" key="3">
    <source>
        <dbReference type="Proteomes" id="UP000035740"/>
    </source>
</evidence>
<keyword evidence="3" id="KW-1185">Reference proteome</keyword>
<proteinExistence type="predicted"/>
<dbReference type="AlphaFoldDB" id="A0A0J8BF61"/>
<dbReference type="Proteomes" id="UP000035740">
    <property type="component" value="Unassembled WGS sequence"/>
</dbReference>
<protein>
    <submittedName>
        <fullName evidence="2">Uncharacterized protein</fullName>
    </submittedName>
</protein>
<feature type="compositionally biased region" description="Basic residues" evidence="1">
    <location>
        <begin position="39"/>
        <end position="53"/>
    </location>
</feature>
<dbReference type="Gramene" id="KMS64495">
    <property type="protein sequence ID" value="KMS64495"/>
    <property type="gene ID" value="BVRB_019700"/>
</dbReference>
<feature type="region of interest" description="Disordered" evidence="1">
    <location>
        <begin position="27"/>
        <end position="58"/>
    </location>
</feature>